<feature type="compositionally biased region" description="Basic and acidic residues" evidence="1">
    <location>
        <begin position="154"/>
        <end position="163"/>
    </location>
</feature>
<gene>
    <name evidence="2" type="ORF">Z518_07671</name>
</gene>
<evidence type="ECO:0008006" key="4">
    <source>
        <dbReference type="Google" id="ProtNLM"/>
    </source>
</evidence>
<feature type="compositionally biased region" description="Polar residues" evidence="1">
    <location>
        <begin position="340"/>
        <end position="353"/>
    </location>
</feature>
<evidence type="ECO:0000313" key="3">
    <source>
        <dbReference type="Proteomes" id="UP000053617"/>
    </source>
</evidence>
<feature type="region of interest" description="Disordered" evidence="1">
    <location>
        <begin position="1"/>
        <end position="217"/>
    </location>
</feature>
<dbReference type="GeneID" id="25295742"/>
<dbReference type="HOGENOM" id="CLU_022721_0_0_1"/>
<feature type="compositionally biased region" description="Polar residues" evidence="1">
    <location>
        <begin position="143"/>
        <end position="153"/>
    </location>
</feature>
<feature type="compositionally biased region" description="Basic and acidic residues" evidence="1">
    <location>
        <begin position="62"/>
        <end position="72"/>
    </location>
</feature>
<feature type="compositionally biased region" description="Polar residues" evidence="1">
    <location>
        <begin position="194"/>
        <end position="211"/>
    </location>
</feature>
<keyword evidence="3" id="KW-1185">Reference proteome</keyword>
<feature type="compositionally biased region" description="Basic and acidic residues" evidence="1">
    <location>
        <begin position="12"/>
        <end position="23"/>
    </location>
</feature>
<dbReference type="VEuPathDB" id="FungiDB:Z518_07671"/>
<dbReference type="RefSeq" id="XP_013271254.1">
    <property type="nucleotide sequence ID" value="XM_013415800.1"/>
</dbReference>
<sequence>MRMTRAALRAQAQDEPHLIHEDANAESVQGAADPSTNQDLSRPALEDITYKNHPTANDVAEDERTAPIEKSKSTRKGKQTKKGGTEELSGREEEVEEPQGVKEEAKNSDHNLSSDVINIHDPAIEQETNWPQPSADAVDATPEQVQPLDSTDSTGREPPKTPKFDPLIHTPEEGGATPPADSIEDSFVDKIKTRSPSKMQNYPDATTSPNRAANHLMSHTPRIEDSVEAIDALEEAIEKISERLPVLDGLKIDSLVKSPKNTPARPSPQSITKASKALTKTDHLPPRHSRASPTKAVPSARAAIQSKPTTVRAPVPKPTTKASVVTKPPKKPIVDEVKSRGSSAPSQPLSLPTSPAKALQDTTTKRVASRALSTSKPGFVPAKSAKPPTKPTFSLPGEAISAKVKAQREERLRREEEAEKERKTFKARPIPTRTSRPSVVPRENKTSQARMSVYTGGGSKENVTPKPGPSQPRPRPSSFCAKPTTDPKQPNSSVRRTTSVTEKSTTAKSRVPSLQLTAGQKSTVTKQEAAQQKAKGKEGGFGRTKVETEWLEKERKAKEEAARKARTEAAERGRQASREWAEKQRKKLALQAAAKLAAGKADSQASSVAAP</sequence>
<feature type="compositionally biased region" description="Pro residues" evidence="1">
    <location>
        <begin position="466"/>
        <end position="475"/>
    </location>
</feature>
<feature type="compositionally biased region" description="Basic and acidic residues" evidence="1">
    <location>
        <begin position="406"/>
        <end position="424"/>
    </location>
</feature>
<dbReference type="AlphaFoldDB" id="A0A0D2H0Z5"/>
<protein>
    <recommendedName>
        <fullName evidence="4">Carboxylesterase family protein</fullName>
    </recommendedName>
</protein>
<feature type="compositionally biased region" description="Polar residues" evidence="1">
    <location>
        <begin position="486"/>
        <end position="525"/>
    </location>
</feature>
<dbReference type="STRING" id="1442369.A0A0D2H0Z5"/>
<evidence type="ECO:0000313" key="2">
    <source>
        <dbReference type="EMBL" id="KIX04118.1"/>
    </source>
</evidence>
<feature type="compositionally biased region" description="Basic and acidic residues" evidence="1">
    <location>
        <begin position="535"/>
        <end position="583"/>
    </location>
</feature>
<reference evidence="2 3" key="1">
    <citation type="submission" date="2015-01" db="EMBL/GenBank/DDBJ databases">
        <title>The Genome Sequence of Rhinocladiella mackenzie CBS 650.93.</title>
        <authorList>
            <consortium name="The Broad Institute Genomics Platform"/>
            <person name="Cuomo C."/>
            <person name="de Hoog S."/>
            <person name="Gorbushina A."/>
            <person name="Stielow B."/>
            <person name="Teixiera M."/>
            <person name="Abouelleil A."/>
            <person name="Chapman S.B."/>
            <person name="Priest M."/>
            <person name="Young S.K."/>
            <person name="Wortman J."/>
            <person name="Nusbaum C."/>
            <person name="Birren B."/>
        </authorList>
    </citation>
    <scope>NUCLEOTIDE SEQUENCE [LARGE SCALE GENOMIC DNA]</scope>
    <source>
        <strain evidence="2 3">CBS 650.93</strain>
    </source>
</reference>
<feature type="region of interest" description="Disordered" evidence="1">
    <location>
        <begin position="256"/>
        <end position="583"/>
    </location>
</feature>
<feature type="compositionally biased region" description="Polar residues" evidence="1">
    <location>
        <begin position="360"/>
        <end position="376"/>
    </location>
</feature>
<organism evidence="2 3">
    <name type="scientific">Rhinocladiella mackenziei CBS 650.93</name>
    <dbReference type="NCBI Taxonomy" id="1442369"/>
    <lineage>
        <taxon>Eukaryota</taxon>
        <taxon>Fungi</taxon>
        <taxon>Dikarya</taxon>
        <taxon>Ascomycota</taxon>
        <taxon>Pezizomycotina</taxon>
        <taxon>Eurotiomycetes</taxon>
        <taxon>Chaetothyriomycetidae</taxon>
        <taxon>Chaetothyriales</taxon>
        <taxon>Herpotrichiellaceae</taxon>
        <taxon>Rhinocladiella</taxon>
    </lineage>
</organism>
<accession>A0A0D2H0Z5</accession>
<feature type="compositionally biased region" description="Basic and acidic residues" evidence="1">
    <location>
        <begin position="83"/>
        <end position="92"/>
    </location>
</feature>
<name>A0A0D2H0Z5_9EURO</name>
<evidence type="ECO:0000256" key="1">
    <source>
        <dbReference type="SAM" id="MobiDB-lite"/>
    </source>
</evidence>
<dbReference type="EMBL" id="KN847479">
    <property type="protein sequence ID" value="KIX04118.1"/>
    <property type="molecule type" value="Genomic_DNA"/>
</dbReference>
<dbReference type="Proteomes" id="UP000053617">
    <property type="component" value="Unassembled WGS sequence"/>
</dbReference>
<feature type="compositionally biased region" description="Basic and acidic residues" evidence="1">
    <location>
        <begin position="99"/>
        <end position="109"/>
    </location>
</feature>
<proteinExistence type="predicted"/>
<dbReference type="OrthoDB" id="3946796at2759"/>